<dbReference type="SUPFAM" id="SSF47413">
    <property type="entry name" value="lambda repressor-like DNA-binding domains"/>
    <property type="match status" value="1"/>
</dbReference>
<evidence type="ECO:0000313" key="2">
    <source>
        <dbReference type="EMBL" id="ABB27512.1"/>
    </source>
</evidence>
<gene>
    <name evidence="2" type="ordered locus">Cag_0236</name>
</gene>
<protein>
    <submittedName>
        <fullName evidence="2">Putative plasmid maintenance system antidote protein, XRE family</fullName>
    </submittedName>
</protein>
<name>Q3AU13_CHLCH</name>
<sequence length="124" mass="13981">MNNTYTSQEDIAIARELLSCPGDTLAEHLDYIGITKMELAKQLQCSEQTINEIIKGTAPITTAIALQLEQCIGIPANFWIERDRQYWLQLAEINEAENRLALSNKALQLNIPLIMKKRTSCSCN</sequence>
<dbReference type="STRING" id="340177.Cag_0236"/>
<dbReference type="InterPro" id="IPR010982">
    <property type="entry name" value="Lambda_DNA-bd_dom_sf"/>
</dbReference>
<dbReference type="CDD" id="cd00093">
    <property type="entry name" value="HTH_XRE"/>
    <property type="match status" value="1"/>
</dbReference>
<dbReference type="eggNOG" id="COG3093">
    <property type="taxonomic scope" value="Bacteria"/>
</dbReference>
<organism evidence="2">
    <name type="scientific">Chlorobium chlorochromatii (strain CaD3)</name>
    <dbReference type="NCBI Taxonomy" id="340177"/>
    <lineage>
        <taxon>Bacteria</taxon>
        <taxon>Pseudomonadati</taxon>
        <taxon>Chlorobiota</taxon>
        <taxon>Chlorobiia</taxon>
        <taxon>Chlorobiales</taxon>
        <taxon>Chlorobiaceae</taxon>
        <taxon>Chlorobium/Pelodictyon group</taxon>
        <taxon>Chlorobium</taxon>
    </lineage>
</organism>
<dbReference type="EMBL" id="CP000108">
    <property type="protein sequence ID" value="ABB27512.1"/>
    <property type="molecule type" value="Genomic_DNA"/>
</dbReference>
<dbReference type="InterPro" id="IPR001387">
    <property type="entry name" value="Cro/C1-type_HTH"/>
</dbReference>
<dbReference type="GO" id="GO:0003677">
    <property type="term" value="F:DNA binding"/>
    <property type="evidence" value="ECO:0007669"/>
    <property type="project" value="InterPro"/>
</dbReference>
<dbReference type="SMART" id="SM00530">
    <property type="entry name" value="HTH_XRE"/>
    <property type="match status" value="1"/>
</dbReference>
<dbReference type="Gene3D" id="1.10.260.40">
    <property type="entry name" value="lambda repressor-like DNA-binding domains"/>
    <property type="match status" value="1"/>
</dbReference>
<dbReference type="InterPro" id="IPR013430">
    <property type="entry name" value="Toxin_antidote_HigA"/>
</dbReference>
<dbReference type="KEGG" id="cch:Cag_0236"/>
<reference evidence="2" key="1">
    <citation type="submission" date="2005-08" db="EMBL/GenBank/DDBJ databases">
        <title>Complete sequence of Chlorobium chlorochromatii CaD3.</title>
        <authorList>
            <person name="Copeland A."/>
            <person name="Lucas S."/>
            <person name="Lapidus A."/>
            <person name="Barry K."/>
            <person name="Detter J.C."/>
            <person name="Glavina T."/>
            <person name="Hammon N."/>
            <person name="Israni S."/>
            <person name="Pitluck S."/>
            <person name="Bryant D."/>
            <person name="Schmutz J."/>
            <person name="Larimer F."/>
            <person name="Land M."/>
            <person name="Kyrpides N."/>
            <person name="Ivanova N."/>
            <person name="Richardson P."/>
        </authorList>
    </citation>
    <scope>NUCLEOTIDE SEQUENCE [LARGE SCALE GENOMIC DNA]</scope>
    <source>
        <strain evidence="2">CaD3</strain>
    </source>
</reference>
<proteinExistence type="predicted"/>
<dbReference type="AlphaFoldDB" id="Q3AU13"/>
<dbReference type="HOGENOM" id="CLU_2094527_0_0_10"/>
<dbReference type="PROSITE" id="PS50943">
    <property type="entry name" value="HTH_CROC1"/>
    <property type="match status" value="1"/>
</dbReference>
<accession>Q3AU13</accession>
<dbReference type="NCBIfam" id="TIGR02607">
    <property type="entry name" value="antidote_HigA"/>
    <property type="match status" value="1"/>
</dbReference>
<feature type="domain" description="HTH cro/C1-type" evidence="1">
    <location>
        <begin position="38"/>
        <end position="79"/>
    </location>
</feature>
<evidence type="ECO:0000259" key="1">
    <source>
        <dbReference type="PROSITE" id="PS50943"/>
    </source>
</evidence>
<dbReference type="OrthoDB" id="9796786at2"/>